<dbReference type="Proteomes" id="UP000594638">
    <property type="component" value="Unassembled WGS sequence"/>
</dbReference>
<organism evidence="1 2">
    <name type="scientific">Olea europaea subsp. europaea</name>
    <dbReference type="NCBI Taxonomy" id="158383"/>
    <lineage>
        <taxon>Eukaryota</taxon>
        <taxon>Viridiplantae</taxon>
        <taxon>Streptophyta</taxon>
        <taxon>Embryophyta</taxon>
        <taxon>Tracheophyta</taxon>
        <taxon>Spermatophyta</taxon>
        <taxon>Magnoliopsida</taxon>
        <taxon>eudicotyledons</taxon>
        <taxon>Gunneridae</taxon>
        <taxon>Pentapetalae</taxon>
        <taxon>asterids</taxon>
        <taxon>lamiids</taxon>
        <taxon>Lamiales</taxon>
        <taxon>Oleaceae</taxon>
        <taxon>Oleeae</taxon>
        <taxon>Olea</taxon>
    </lineage>
</organism>
<keyword evidence="2" id="KW-1185">Reference proteome</keyword>
<dbReference type="Gramene" id="OE9A103284T1">
    <property type="protein sequence ID" value="OE9A103284C1"/>
    <property type="gene ID" value="OE9A103284"/>
</dbReference>
<reference evidence="1 2" key="1">
    <citation type="submission" date="2019-12" db="EMBL/GenBank/DDBJ databases">
        <authorList>
            <person name="Alioto T."/>
            <person name="Alioto T."/>
            <person name="Gomez Garrido J."/>
        </authorList>
    </citation>
    <scope>NUCLEOTIDE SEQUENCE [LARGE SCALE GENOMIC DNA]</scope>
</reference>
<gene>
    <name evidence="1" type="ORF">OLEA9_A103284</name>
</gene>
<comment type="caution">
    <text evidence="1">The sequence shown here is derived from an EMBL/GenBank/DDBJ whole genome shotgun (WGS) entry which is preliminary data.</text>
</comment>
<dbReference type="Gene3D" id="3.10.450.10">
    <property type="match status" value="1"/>
</dbReference>
<sequence>MDDLIFDHEAYSEYMDDLNNSQGFYVTTSDNGRKLLGGIRRISKNQDHLYQRAEIAAVYAVEQHNKKELKRTLKFLKIVNLNIGPTAGVIY</sequence>
<dbReference type="OrthoDB" id="904372at2759"/>
<evidence type="ECO:0000313" key="1">
    <source>
        <dbReference type="EMBL" id="CAA3014801.1"/>
    </source>
</evidence>
<proteinExistence type="predicted"/>
<accession>A0A8S0UAH1</accession>
<protein>
    <submittedName>
        <fullName evidence="1">Uncharacterized protein</fullName>
    </submittedName>
</protein>
<dbReference type="AlphaFoldDB" id="A0A8S0UAH1"/>
<dbReference type="EMBL" id="CACTIH010007507">
    <property type="protein sequence ID" value="CAA3014801.1"/>
    <property type="molecule type" value="Genomic_DNA"/>
</dbReference>
<name>A0A8S0UAH1_OLEEU</name>
<evidence type="ECO:0000313" key="2">
    <source>
        <dbReference type="Proteomes" id="UP000594638"/>
    </source>
</evidence>